<sequence>MDSDLVHAGENWAERAREWQSLLDELRPQLIDAEARLAEQLAAISAFEYRLRARLESLSRRLDALQAEIDALRGELRRFRDTFLDTADTPPPGQAAWRFEGGPAAAAGEFRYRARVEAARPAPEGKRLAAIKQLYRRLARRFHPDLAPDETDRAYRTDLMMAINAAYTAGDLEELERLAEEPDSMSRAPQSPEELAAALQREVERCRRRLAEIATEMATLEQHNSTRLLRRAERAEAEGRDLLAELAADLRRRIAEKMVERDVLQTQLAEMEQEGVEMTAADLADVVYNLGLEQADASDLLGAAGWRPRKLRPWESNDGREEEDDIDDVY</sequence>
<keyword evidence="4" id="KW-1185">Reference proteome</keyword>
<gene>
    <name evidence="3" type="ORF">CFX0092_A0996</name>
</gene>
<dbReference type="Proteomes" id="UP000215027">
    <property type="component" value="Chromosome I"/>
</dbReference>
<dbReference type="SUPFAM" id="SSF46565">
    <property type="entry name" value="Chaperone J-domain"/>
    <property type="match status" value="1"/>
</dbReference>
<proteinExistence type="predicted"/>
<dbReference type="InterPro" id="IPR036869">
    <property type="entry name" value="J_dom_sf"/>
</dbReference>
<feature type="compositionally biased region" description="Acidic residues" evidence="2">
    <location>
        <begin position="320"/>
        <end position="330"/>
    </location>
</feature>
<feature type="coiled-coil region" evidence="1">
    <location>
        <begin position="247"/>
        <end position="274"/>
    </location>
</feature>
<evidence type="ECO:0000256" key="1">
    <source>
        <dbReference type="SAM" id="Coils"/>
    </source>
</evidence>
<feature type="region of interest" description="Disordered" evidence="2">
    <location>
        <begin position="310"/>
        <end position="330"/>
    </location>
</feature>
<evidence type="ECO:0000313" key="3">
    <source>
        <dbReference type="EMBL" id="CUS02874.2"/>
    </source>
</evidence>
<organism evidence="3 4">
    <name type="scientific">Candidatus Promineifilum breve</name>
    <dbReference type="NCBI Taxonomy" id="1806508"/>
    <lineage>
        <taxon>Bacteria</taxon>
        <taxon>Bacillati</taxon>
        <taxon>Chloroflexota</taxon>
        <taxon>Ardenticatenia</taxon>
        <taxon>Candidatus Promineifilales</taxon>
        <taxon>Candidatus Promineifilaceae</taxon>
        <taxon>Candidatus Promineifilum</taxon>
    </lineage>
</organism>
<feature type="coiled-coil region" evidence="1">
    <location>
        <begin position="196"/>
        <end position="223"/>
    </location>
</feature>
<evidence type="ECO:0000256" key="2">
    <source>
        <dbReference type="SAM" id="MobiDB-lite"/>
    </source>
</evidence>
<dbReference type="EMBL" id="LN890655">
    <property type="protein sequence ID" value="CUS02874.2"/>
    <property type="molecule type" value="Genomic_DNA"/>
</dbReference>
<feature type="coiled-coil region" evidence="1">
    <location>
        <begin position="48"/>
        <end position="82"/>
    </location>
</feature>
<reference evidence="3" key="1">
    <citation type="submission" date="2016-01" db="EMBL/GenBank/DDBJ databases">
        <authorList>
            <person name="Mcilroy J.S."/>
            <person name="Karst M S."/>
            <person name="Albertsen M."/>
        </authorList>
    </citation>
    <scope>NUCLEOTIDE SEQUENCE</scope>
    <source>
        <strain evidence="3">Cfx-K</strain>
    </source>
</reference>
<keyword evidence="1" id="KW-0175">Coiled coil</keyword>
<dbReference type="InterPro" id="IPR001623">
    <property type="entry name" value="DnaJ_domain"/>
</dbReference>
<dbReference type="RefSeq" id="WP_095042442.1">
    <property type="nucleotide sequence ID" value="NZ_LN890655.1"/>
</dbReference>
<dbReference type="Gene3D" id="1.10.287.110">
    <property type="entry name" value="DnaJ domain"/>
    <property type="match status" value="1"/>
</dbReference>
<evidence type="ECO:0008006" key="5">
    <source>
        <dbReference type="Google" id="ProtNLM"/>
    </source>
</evidence>
<dbReference type="OrthoDB" id="166371at2"/>
<dbReference type="CDD" id="cd06257">
    <property type="entry name" value="DnaJ"/>
    <property type="match status" value="1"/>
</dbReference>
<dbReference type="KEGG" id="pbf:CFX0092_A0996"/>
<evidence type="ECO:0000313" key="4">
    <source>
        <dbReference type="Proteomes" id="UP000215027"/>
    </source>
</evidence>
<protein>
    <recommendedName>
        <fullName evidence="5">J domain-containing protein</fullName>
    </recommendedName>
</protein>
<accession>A0A160T093</accession>
<name>A0A160T093_9CHLR</name>
<dbReference type="AlphaFoldDB" id="A0A160T093"/>